<dbReference type="PROSITE" id="PS51199">
    <property type="entry name" value="SF4_HELICASE"/>
    <property type="match status" value="1"/>
</dbReference>
<dbReference type="GO" id="GO:0003678">
    <property type="term" value="F:DNA helicase activity"/>
    <property type="evidence" value="ECO:0007669"/>
    <property type="project" value="InterPro"/>
</dbReference>
<dbReference type="Pfam" id="PF03796">
    <property type="entry name" value="DnaB_C"/>
    <property type="match status" value="1"/>
</dbReference>
<protein>
    <recommendedName>
        <fullName evidence="1">SF4 helicase domain-containing protein</fullName>
    </recommendedName>
</protein>
<dbReference type="GO" id="GO:0005829">
    <property type="term" value="C:cytosol"/>
    <property type="evidence" value="ECO:0007669"/>
    <property type="project" value="TreeGrafter"/>
</dbReference>
<dbReference type="InterPro" id="IPR007694">
    <property type="entry name" value="DNA_helicase_DnaB-like_C"/>
</dbReference>
<evidence type="ECO:0000259" key="1">
    <source>
        <dbReference type="PROSITE" id="PS51199"/>
    </source>
</evidence>
<proteinExistence type="predicted"/>
<dbReference type="GO" id="GO:0006260">
    <property type="term" value="P:DNA replication"/>
    <property type="evidence" value="ECO:0007669"/>
    <property type="project" value="InterPro"/>
</dbReference>
<dbReference type="PANTHER" id="PTHR30153">
    <property type="entry name" value="REPLICATIVE DNA HELICASE DNAB"/>
    <property type="match status" value="1"/>
</dbReference>
<evidence type="ECO:0000313" key="3">
    <source>
        <dbReference type="Proteomes" id="UP000247634"/>
    </source>
</evidence>
<dbReference type="InterPro" id="IPR027417">
    <property type="entry name" value="P-loop_NTPase"/>
</dbReference>
<organism evidence="2 3">
    <name type="scientific">Streptomyces actuosus</name>
    <dbReference type="NCBI Taxonomy" id="1885"/>
    <lineage>
        <taxon>Bacteria</taxon>
        <taxon>Bacillati</taxon>
        <taxon>Actinomycetota</taxon>
        <taxon>Actinomycetes</taxon>
        <taxon>Kitasatosporales</taxon>
        <taxon>Streptomycetaceae</taxon>
        <taxon>Streptomyces</taxon>
    </lineage>
</organism>
<evidence type="ECO:0000313" key="2">
    <source>
        <dbReference type="EMBL" id="AWT44563.1"/>
    </source>
</evidence>
<dbReference type="GO" id="GO:0005524">
    <property type="term" value="F:ATP binding"/>
    <property type="evidence" value="ECO:0007669"/>
    <property type="project" value="InterPro"/>
</dbReference>
<gene>
    <name evidence="2" type="ORF">DMT42_21195</name>
</gene>
<dbReference type="OrthoDB" id="4303873at2"/>
<dbReference type="KEGG" id="sact:DMT42_21195"/>
<dbReference type="Proteomes" id="UP000247634">
    <property type="component" value="Chromosome"/>
</dbReference>
<dbReference type="Gene3D" id="3.40.50.300">
    <property type="entry name" value="P-loop containing nucleotide triphosphate hydrolases"/>
    <property type="match status" value="1"/>
</dbReference>
<dbReference type="EMBL" id="CP029788">
    <property type="protein sequence ID" value="AWT44563.1"/>
    <property type="molecule type" value="Genomic_DNA"/>
</dbReference>
<accession>A0A2U9P4Y7</accession>
<name>A0A2U9P4Y7_STRAS</name>
<keyword evidence="3" id="KW-1185">Reference proteome</keyword>
<feature type="domain" description="SF4 helicase" evidence="1">
    <location>
        <begin position="1"/>
        <end position="105"/>
    </location>
</feature>
<sequence>MHCSRSLKTLARELEVPIIATSHLNRSPEQRWDKKPMLDDLRESGAITFAADVIILLHREDAYDQESPRAGEADFIVAKHRNGPTGVITVAFQGHYGRFVDIAQN</sequence>
<dbReference type="PANTHER" id="PTHR30153:SF2">
    <property type="entry name" value="REPLICATIVE DNA HELICASE"/>
    <property type="match status" value="1"/>
</dbReference>
<dbReference type="AlphaFoldDB" id="A0A2U9P4Y7"/>
<reference evidence="2 3" key="1">
    <citation type="submission" date="2018-06" db="EMBL/GenBank/DDBJ databases">
        <title>The complete genome sequence of a nosiheptide producer Streptomyces actuosus ATCC 25421: deducing the ability of producing a new class III lantibiotics.</title>
        <authorList>
            <person name="Liu W."/>
            <person name="Sun F."/>
            <person name="Hu Y."/>
        </authorList>
    </citation>
    <scope>NUCLEOTIDE SEQUENCE [LARGE SCALE GENOMIC DNA]</scope>
    <source>
        <strain evidence="2 3">ATCC 25421</strain>
    </source>
</reference>
<dbReference type="SUPFAM" id="SSF52540">
    <property type="entry name" value="P-loop containing nucleoside triphosphate hydrolases"/>
    <property type="match status" value="1"/>
</dbReference>